<dbReference type="KEGG" id="mvl:KOY49_03490"/>
<evidence type="ECO:0000313" key="3">
    <source>
        <dbReference type="Proteomes" id="UP000677117"/>
    </source>
</evidence>
<dbReference type="AlphaFoldDB" id="A0A8F1MAJ6"/>
<dbReference type="Proteomes" id="UP000677117">
    <property type="component" value="Chromosome"/>
</dbReference>
<gene>
    <name evidence="2" type="ORF">KOY49_03490</name>
</gene>
<dbReference type="GO" id="GO:0009380">
    <property type="term" value="C:excinuclease repair complex"/>
    <property type="evidence" value="ECO:0007669"/>
    <property type="project" value="TreeGrafter"/>
</dbReference>
<dbReference type="SUPFAM" id="SSF82771">
    <property type="entry name" value="GIY-YIG endonuclease"/>
    <property type="match status" value="1"/>
</dbReference>
<name>A0A8F1MAJ6_9BACT</name>
<dbReference type="EMBL" id="CP076459">
    <property type="protein sequence ID" value="QWQ31866.1"/>
    <property type="molecule type" value="Genomic_DNA"/>
</dbReference>
<reference evidence="2" key="1">
    <citation type="submission" date="2021-06" db="EMBL/GenBank/DDBJ databases">
        <title>An adapted protocol for Saccharibacteria cultivation: two new species join this phylum of Candidate Phyla Radiations.</title>
        <authorList>
            <person name="Ibrahim A."/>
            <person name="Maatouk M."/>
            <person name="Raoult D."/>
            <person name="Bittar F."/>
        </authorList>
    </citation>
    <scope>NUCLEOTIDE SEQUENCE</scope>
    <source>
        <strain evidence="2">IHU2</strain>
    </source>
</reference>
<dbReference type="PANTHER" id="PTHR30562">
    <property type="entry name" value="UVRC/OXIDOREDUCTASE"/>
    <property type="match status" value="1"/>
</dbReference>
<dbReference type="PROSITE" id="PS50164">
    <property type="entry name" value="GIY_YIG"/>
    <property type="match status" value="1"/>
</dbReference>
<protein>
    <recommendedName>
        <fullName evidence="1">GIY-YIG domain-containing protein</fullName>
    </recommendedName>
</protein>
<proteinExistence type="predicted"/>
<organism evidence="2 3">
    <name type="scientific">Candidatus Minimicrobia vallesae</name>
    <dbReference type="NCBI Taxonomy" id="2841264"/>
    <lineage>
        <taxon>Bacteria</taxon>
        <taxon>Candidatus Saccharimonadota</taxon>
        <taxon>Candidatus Saccharimonadota incertae sedis</taxon>
        <taxon>Candidatus Minimicrobia</taxon>
    </lineage>
</organism>
<dbReference type="GO" id="GO:0006974">
    <property type="term" value="P:DNA damage response"/>
    <property type="evidence" value="ECO:0007669"/>
    <property type="project" value="TreeGrafter"/>
</dbReference>
<feature type="domain" description="GIY-YIG" evidence="1">
    <location>
        <begin position="14"/>
        <end position="53"/>
    </location>
</feature>
<sequence>MNQVLQVKLKTLPRTPGVYFHKSASGEVIYVGKAAVLKNRVRQYFLYSRWLDA</sequence>
<dbReference type="InterPro" id="IPR000305">
    <property type="entry name" value="GIY-YIG_endonuc"/>
</dbReference>
<dbReference type="InterPro" id="IPR035901">
    <property type="entry name" value="GIY-YIG_endonuc_sf"/>
</dbReference>
<dbReference type="PANTHER" id="PTHR30562:SF1">
    <property type="entry name" value="UVRABC SYSTEM PROTEIN C"/>
    <property type="match status" value="1"/>
</dbReference>
<dbReference type="InterPro" id="IPR050066">
    <property type="entry name" value="UvrABC_protein_C"/>
</dbReference>
<accession>A0A8F1MAJ6</accession>
<evidence type="ECO:0000313" key="2">
    <source>
        <dbReference type="EMBL" id="QWQ31866.1"/>
    </source>
</evidence>
<evidence type="ECO:0000259" key="1">
    <source>
        <dbReference type="PROSITE" id="PS50164"/>
    </source>
</evidence>
<dbReference type="RefSeq" id="WP_376787517.1">
    <property type="nucleotide sequence ID" value="NZ_CP076459.1"/>
</dbReference>
<keyword evidence="3" id="KW-1185">Reference proteome</keyword>
<dbReference type="Gene3D" id="3.40.1440.10">
    <property type="entry name" value="GIY-YIG endonuclease"/>
    <property type="match status" value="1"/>
</dbReference>